<keyword evidence="4" id="KW-1185">Reference proteome</keyword>
<name>A0ABT3ZYS1_9BACT</name>
<reference evidence="3 4" key="1">
    <citation type="submission" date="2022-11" db="EMBL/GenBank/DDBJ databases">
        <title>Minimal conservation of predation-associated metabolite biosynthetic gene clusters underscores biosynthetic potential of Myxococcota including descriptions for ten novel species: Archangium lansinium sp. nov., Myxococcus landrumus sp. nov., Nannocystis bai.</title>
        <authorList>
            <person name="Ahearne A."/>
            <person name="Stevens C."/>
            <person name="Phillips K."/>
        </authorList>
    </citation>
    <scope>NUCLEOTIDE SEQUENCE [LARGE SCALE GENOMIC DNA]</scope>
    <source>
        <strain evidence="3 4">MIWBW</strain>
    </source>
</reference>
<dbReference type="Gene3D" id="2.120.10.80">
    <property type="entry name" value="Kelch-type beta propeller"/>
    <property type="match status" value="1"/>
</dbReference>
<keyword evidence="2" id="KW-0677">Repeat</keyword>
<gene>
    <name evidence="3" type="ORF">OV287_08705</name>
</gene>
<evidence type="ECO:0000256" key="1">
    <source>
        <dbReference type="ARBA" id="ARBA00022441"/>
    </source>
</evidence>
<keyword evidence="1" id="KW-0880">Kelch repeat</keyword>
<comment type="caution">
    <text evidence="3">The sequence shown here is derived from an EMBL/GenBank/DDBJ whole genome shotgun (WGS) entry which is preliminary data.</text>
</comment>
<evidence type="ECO:0000313" key="3">
    <source>
        <dbReference type="EMBL" id="MCY1074565.1"/>
    </source>
</evidence>
<dbReference type="PANTHER" id="PTHR24412">
    <property type="entry name" value="KELCH PROTEIN"/>
    <property type="match status" value="1"/>
</dbReference>
<accession>A0ABT3ZYS1</accession>
<evidence type="ECO:0000313" key="4">
    <source>
        <dbReference type="Proteomes" id="UP001207654"/>
    </source>
</evidence>
<organism evidence="3 4">
    <name type="scientific">Archangium lansingense</name>
    <dbReference type="NCBI Taxonomy" id="2995310"/>
    <lineage>
        <taxon>Bacteria</taxon>
        <taxon>Pseudomonadati</taxon>
        <taxon>Myxococcota</taxon>
        <taxon>Myxococcia</taxon>
        <taxon>Myxococcales</taxon>
        <taxon>Cystobacterineae</taxon>
        <taxon>Archangiaceae</taxon>
        <taxon>Archangium</taxon>
    </lineage>
</organism>
<dbReference type="InterPro" id="IPR037293">
    <property type="entry name" value="Gal_Oxidase_central_sf"/>
</dbReference>
<protein>
    <submittedName>
        <fullName evidence="3">Uncharacterized protein</fullName>
    </submittedName>
</protein>
<dbReference type="PANTHER" id="PTHR24412:SF489">
    <property type="entry name" value="RING FINGER DOMAIN AND KELCH REPEAT-CONTAINING PROTEIN DDB_G0271372"/>
    <property type="match status" value="1"/>
</dbReference>
<dbReference type="Proteomes" id="UP001207654">
    <property type="component" value="Unassembled WGS sequence"/>
</dbReference>
<dbReference type="SUPFAM" id="SSF50965">
    <property type="entry name" value="Galactose oxidase, central domain"/>
    <property type="match status" value="1"/>
</dbReference>
<dbReference type="RefSeq" id="WP_267533527.1">
    <property type="nucleotide sequence ID" value="NZ_JAPNKA010000001.1"/>
</dbReference>
<proteinExistence type="predicted"/>
<sequence length="208" mass="22080">MLGSGKVLVTGGDGATTAELYDPATDTWSPAGDLGHDTSRSAPVRLYSGEVLLVNGDTQQVDLYNPDTNTWRQVASIPTDRTNAYSHNTFTATRLYLGSVLVVGGSSVDLYDPYNDRWTAAAPVGAPFWGHTATPLYSGQLLSAGGAANPETFMTYFQLYEPLSNTWTPLSDMGTSTFGATSVLLDSGRVMLSGPGVFSTSYSPIFTP</sequence>
<evidence type="ECO:0000256" key="2">
    <source>
        <dbReference type="ARBA" id="ARBA00022737"/>
    </source>
</evidence>
<dbReference type="EMBL" id="JAPNKA010000001">
    <property type="protein sequence ID" value="MCY1074565.1"/>
    <property type="molecule type" value="Genomic_DNA"/>
</dbReference>
<dbReference type="Gene3D" id="2.130.10.80">
    <property type="entry name" value="Galactose oxidase/kelch, beta-propeller"/>
    <property type="match status" value="1"/>
</dbReference>
<dbReference type="InterPro" id="IPR011043">
    <property type="entry name" value="Gal_Oxase/kelch_b-propeller"/>
</dbReference>
<dbReference type="InterPro" id="IPR015915">
    <property type="entry name" value="Kelch-typ_b-propeller"/>
</dbReference>